<organism evidence="1 2">
    <name type="scientific">Symplocastrum torsivum CPER-KK1</name>
    <dbReference type="NCBI Taxonomy" id="450513"/>
    <lineage>
        <taxon>Bacteria</taxon>
        <taxon>Bacillati</taxon>
        <taxon>Cyanobacteriota</taxon>
        <taxon>Cyanophyceae</taxon>
        <taxon>Oscillatoriophycideae</taxon>
        <taxon>Oscillatoriales</taxon>
        <taxon>Microcoleaceae</taxon>
        <taxon>Symplocastrum</taxon>
    </lineage>
</organism>
<protein>
    <submittedName>
        <fullName evidence="1">Nucleotidyltransferase domain-containing protein</fullName>
    </submittedName>
</protein>
<reference evidence="1" key="2">
    <citation type="journal article" date="2022" name="Microbiol. Resour. Announc.">
        <title>Metagenome Sequencing to Explore Phylogenomics of Terrestrial Cyanobacteria.</title>
        <authorList>
            <person name="Ward R.D."/>
            <person name="Stajich J.E."/>
            <person name="Johansen J.R."/>
            <person name="Huntemann M."/>
            <person name="Clum A."/>
            <person name="Foster B."/>
            <person name="Foster B."/>
            <person name="Roux S."/>
            <person name="Palaniappan K."/>
            <person name="Varghese N."/>
            <person name="Mukherjee S."/>
            <person name="Reddy T.B.K."/>
            <person name="Daum C."/>
            <person name="Copeland A."/>
            <person name="Chen I.A."/>
            <person name="Ivanova N.N."/>
            <person name="Kyrpides N.C."/>
            <person name="Shapiro N."/>
            <person name="Eloe-Fadrosh E.A."/>
            <person name="Pietrasiak N."/>
        </authorList>
    </citation>
    <scope>NUCLEOTIDE SEQUENCE</scope>
    <source>
        <strain evidence="1">CPER-KK1</strain>
    </source>
</reference>
<evidence type="ECO:0000313" key="1">
    <source>
        <dbReference type="EMBL" id="MBW4545418.1"/>
    </source>
</evidence>
<dbReference type="EMBL" id="JAHHIF010000015">
    <property type="protein sequence ID" value="MBW4545418.1"/>
    <property type="molecule type" value="Genomic_DNA"/>
</dbReference>
<proteinExistence type="predicted"/>
<dbReference type="SUPFAM" id="SSF81301">
    <property type="entry name" value="Nucleotidyltransferase"/>
    <property type="match status" value="1"/>
</dbReference>
<reference evidence="1" key="1">
    <citation type="submission" date="2021-05" db="EMBL/GenBank/DDBJ databases">
        <authorList>
            <person name="Pietrasiak N."/>
            <person name="Ward R."/>
            <person name="Stajich J.E."/>
            <person name="Kurbessoian T."/>
        </authorList>
    </citation>
    <scope>NUCLEOTIDE SEQUENCE</scope>
    <source>
        <strain evidence="1">CPER-KK1</strain>
    </source>
</reference>
<name>A0A951PKK0_9CYAN</name>
<evidence type="ECO:0000313" key="2">
    <source>
        <dbReference type="Proteomes" id="UP000753908"/>
    </source>
</evidence>
<dbReference type="AlphaFoldDB" id="A0A951PKK0"/>
<dbReference type="CDD" id="cd05403">
    <property type="entry name" value="NT_KNTase_like"/>
    <property type="match status" value="1"/>
</dbReference>
<dbReference type="Gene3D" id="3.30.460.10">
    <property type="entry name" value="Beta Polymerase, domain 2"/>
    <property type="match status" value="1"/>
</dbReference>
<comment type="caution">
    <text evidence="1">The sequence shown here is derived from an EMBL/GenBank/DDBJ whole genome shotgun (WGS) entry which is preliminary data.</text>
</comment>
<accession>A0A951PKK0</accession>
<dbReference type="InterPro" id="IPR043519">
    <property type="entry name" value="NT_sf"/>
</dbReference>
<sequence>MRNQILETLITTLEPIDFVLAFWQGGSAAHGFTDEWSDLDIVVIVEDGHVEETFSIVEQGLSTLFEIRFNLRIPEPTWHGHSQCFYQLEGVSPFLMIDFVVMQRSNPNHFLEVERHGRSVIGFDKAALLVPTALNKREHFSKMKERFTYLKMDFHLTQTLLKKEMNRGRWIESVSNYHAWTLQPLIELLNMVYRPYRYDFRVKYFSRDLPPEVVVQVEPLYSVVDLADLAKKQQLAEALFVETLPRVEEALQKFSNID</sequence>
<dbReference type="Proteomes" id="UP000753908">
    <property type="component" value="Unassembled WGS sequence"/>
</dbReference>
<gene>
    <name evidence="1" type="ORF">KME25_13365</name>
</gene>